<reference evidence="1 2" key="1">
    <citation type="submission" date="2023-05" db="EMBL/GenBank/DDBJ databases">
        <title>B98-5 Cell Line De Novo Hybrid Assembly: An Optical Mapping Approach.</title>
        <authorList>
            <person name="Kananen K."/>
            <person name="Auerbach J.A."/>
            <person name="Kautto E."/>
            <person name="Blachly J.S."/>
        </authorList>
    </citation>
    <scope>NUCLEOTIDE SEQUENCE [LARGE SCALE GENOMIC DNA]</scope>
    <source>
        <strain evidence="1">B95-8</strain>
        <tissue evidence="1">Cell line</tissue>
    </source>
</reference>
<proteinExistence type="predicted"/>
<evidence type="ECO:0000313" key="2">
    <source>
        <dbReference type="Proteomes" id="UP001266305"/>
    </source>
</evidence>
<name>A0ABQ9UW56_SAGOE</name>
<evidence type="ECO:0000313" key="1">
    <source>
        <dbReference type="EMBL" id="KAK2101308.1"/>
    </source>
</evidence>
<gene>
    <name evidence="1" type="ORF">P7K49_018974</name>
</gene>
<organism evidence="1 2">
    <name type="scientific">Saguinus oedipus</name>
    <name type="common">Cotton-top tamarin</name>
    <name type="synonym">Oedipomidas oedipus</name>
    <dbReference type="NCBI Taxonomy" id="9490"/>
    <lineage>
        <taxon>Eukaryota</taxon>
        <taxon>Metazoa</taxon>
        <taxon>Chordata</taxon>
        <taxon>Craniata</taxon>
        <taxon>Vertebrata</taxon>
        <taxon>Euteleostomi</taxon>
        <taxon>Mammalia</taxon>
        <taxon>Eutheria</taxon>
        <taxon>Euarchontoglires</taxon>
        <taxon>Primates</taxon>
        <taxon>Haplorrhini</taxon>
        <taxon>Platyrrhini</taxon>
        <taxon>Cebidae</taxon>
        <taxon>Callitrichinae</taxon>
        <taxon>Saguinus</taxon>
    </lineage>
</organism>
<keyword evidence="2" id="KW-1185">Reference proteome</keyword>
<protein>
    <submittedName>
        <fullName evidence="1">Uncharacterized protein</fullName>
    </submittedName>
</protein>
<dbReference type="Proteomes" id="UP001266305">
    <property type="component" value="Unassembled WGS sequence"/>
</dbReference>
<accession>A0ABQ9UW56</accession>
<dbReference type="EMBL" id="JASSZA010000009">
    <property type="protein sequence ID" value="KAK2101308.1"/>
    <property type="molecule type" value="Genomic_DNA"/>
</dbReference>
<comment type="caution">
    <text evidence="1">The sequence shown here is derived from an EMBL/GenBank/DDBJ whole genome shotgun (WGS) entry which is preliminary data.</text>
</comment>
<sequence length="127" mass="13882">MNLTVYVLSQICLTQVPDSSPTAAAGLSSSSCERSDSSLLITKIPKRKVSSDQAMVKEEPKRRWMYSTTQMYTTAVNLVPQAICDQSSPVVSLPGDHASIPSGILLFLRRLLGRLGHPTTPRGPRFH</sequence>